<protein>
    <submittedName>
        <fullName evidence="1">Uncharacterized protein</fullName>
    </submittedName>
</protein>
<dbReference type="Proteomes" id="UP000752012">
    <property type="component" value="Unassembled WGS sequence"/>
</dbReference>
<reference evidence="1 2" key="1">
    <citation type="submission" date="2020-03" db="EMBL/GenBank/DDBJ databases">
        <title>Assessment of the enzymatic potential of alkaline-tolerant lipase obtained from Bacillus luteus H11 (technogenic soil) for the bioremediation of saline soils contaminated with petroleum substances.</title>
        <authorList>
            <person name="Kalwasinska A."/>
        </authorList>
    </citation>
    <scope>NUCLEOTIDE SEQUENCE [LARGE SCALE GENOMIC DNA]</scope>
    <source>
        <strain evidence="1 2">H11</strain>
    </source>
</reference>
<dbReference type="RefSeq" id="WP_168008962.1">
    <property type="nucleotide sequence ID" value="NZ_JAATHJ010000035.1"/>
</dbReference>
<gene>
    <name evidence="1" type="ORF">HCN83_15510</name>
</gene>
<sequence length="65" mass="7536">MATKKEIQKKKNIAKKMINQMESGGYEAWLHDQHSAYIDNNLEEYLDMNEPTETKEPSFSSANDN</sequence>
<dbReference type="EMBL" id="JAATHJ010000035">
    <property type="protein sequence ID" value="NJP38975.1"/>
    <property type="molecule type" value="Genomic_DNA"/>
</dbReference>
<organism evidence="1 2">
    <name type="scientific">Alkalicoccus luteus</name>
    <dbReference type="NCBI Taxonomy" id="1237094"/>
    <lineage>
        <taxon>Bacteria</taxon>
        <taxon>Bacillati</taxon>
        <taxon>Bacillota</taxon>
        <taxon>Bacilli</taxon>
        <taxon>Bacillales</taxon>
        <taxon>Bacillaceae</taxon>
        <taxon>Alkalicoccus</taxon>
    </lineage>
</organism>
<evidence type="ECO:0000313" key="2">
    <source>
        <dbReference type="Proteomes" id="UP000752012"/>
    </source>
</evidence>
<comment type="caution">
    <text evidence="1">The sequence shown here is derived from an EMBL/GenBank/DDBJ whole genome shotgun (WGS) entry which is preliminary data.</text>
</comment>
<proteinExistence type="predicted"/>
<evidence type="ECO:0000313" key="1">
    <source>
        <dbReference type="EMBL" id="NJP38975.1"/>
    </source>
</evidence>
<keyword evidence="2" id="KW-1185">Reference proteome</keyword>
<dbReference type="AlphaFoldDB" id="A0A969PRA4"/>
<name>A0A969PRA4_9BACI</name>
<accession>A0A969PRA4</accession>